<evidence type="ECO:0000256" key="3">
    <source>
        <dbReference type="ARBA" id="ARBA00022989"/>
    </source>
</evidence>
<feature type="domain" description="Membrane insertase YidC/Oxa/ALB C-terminal" evidence="8">
    <location>
        <begin position="26"/>
        <end position="211"/>
    </location>
</feature>
<dbReference type="SUPFAM" id="SSF53649">
    <property type="entry name" value="Alkaline phosphatase-like"/>
    <property type="match status" value="1"/>
</dbReference>
<comment type="similarity">
    <text evidence="5">Belongs to the OXA1/ALB3/YidC family.</text>
</comment>
<dbReference type="GO" id="GO:0051205">
    <property type="term" value="P:protein insertion into membrane"/>
    <property type="evidence" value="ECO:0007669"/>
    <property type="project" value="TreeGrafter"/>
</dbReference>
<feature type="transmembrane region" description="Helical" evidence="6">
    <location>
        <begin position="494"/>
        <end position="515"/>
    </location>
</feature>
<feature type="transmembrane region" description="Helical" evidence="6">
    <location>
        <begin position="389"/>
        <end position="410"/>
    </location>
</feature>
<name>A0A6C0RI46_9BACT</name>
<protein>
    <submittedName>
        <fullName evidence="9">Membrane protein insertase YidC</fullName>
    </submittedName>
</protein>
<feature type="transmembrane region" description="Helical" evidence="6">
    <location>
        <begin position="140"/>
        <end position="162"/>
    </location>
</feature>
<evidence type="ECO:0000256" key="4">
    <source>
        <dbReference type="ARBA" id="ARBA00023136"/>
    </source>
</evidence>
<proteinExistence type="inferred from homology"/>
<evidence type="ECO:0000259" key="8">
    <source>
        <dbReference type="Pfam" id="PF02096"/>
    </source>
</evidence>
<evidence type="ECO:0000259" key="7">
    <source>
        <dbReference type="Pfam" id="PF00884"/>
    </source>
</evidence>
<feature type="transmembrane region" description="Helical" evidence="6">
    <location>
        <begin position="299"/>
        <end position="318"/>
    </location>
</feature>
<dbReference type="NCBIfam" id="TIGR03592">
    <property type="entry name" value="yidC_oxa1_cterm"/>
    <property type="match status" value="1"/>
</dbReference>
<feature type="transmembrane region" description="Helical" evidence="6">
    <location>
        <begin position="330"/>
        <end position="348"/>
    </location>
</feature>
<dbReference type="PANTHER" id="PTHR12428">
    <property type="entry name" value="OXA1"/>
    <property type="match status" value="1"/>
</dbReference>
<evidence type="ECO:0000256" key="2">
    <source>
        <dbReference type="ARBA" id="ARBA00022692"/>
    </source>
</evidence>
<dbReference type="KEGG" id="drc:G0Q07_19285"/>
<dbReference type="GO" id="GO:0005886">
    <property type="term" value="C:plasma membrane"/>
    <property type="evidence" value="ECO:0007669"/>
    <property type="project" value="TreeGrafter"/>
</dbReference>
<dbReference type="Pfam" id="PF02096">
    <property type="entry name" value="60KD_IMP"/>
    <property type="match status" value="1"/>
</dbReference>
<evidence type="ECO:0000256" key="5">
    <source>
        <dbReference type="RuleBase" id="RU003945"/>
    </source>
</evidence>
<dbReference type="PRINTS" id="PR00701">
    <property type="entry name" value="60KDINNERMP"/>
</dbReference>
<feature type="transmembrane region" description="Helical" evidence="6">
    <location>
        <begin position="463"/>
        <end position="482"/>
    </location>
</feature>
<dbReference type="RefSeq" id="WP_163348685.1">
    <property type="nucleotide sequence ID" value="NZ_CP048409.1"/>
</dbReference>
<dbReference type="InterPro" id="IPR028055">
    <property type="entry name" value="YidC/Oxa/ALB_C"/>
</dbReference>
<keyword evidence="2 5" id="KW-0812">Transmembrane</keyword>
<evidence type="ECO:0000313" key="10">
    <source>
        <dbReference type="Proteomes" id="UP000474630"/>
    </source>
</evidence>
<dbReference type="Gene3D" id="3.40.720.10">
    <property type="entry name" value="Alkaline Phosphatase, subunit A"/>
    <property type="match status" value="1"/>
</dbReference>
<keyword evidence="4 6" id="KW-0472">Membrane</keyword>
<dbReference type="Pfam" id="PF00884">
    <property type="entry name" value="Sulfatase"/>
    <property type="match status" value="1"/>
</dbReference>
<feature type="transmembrane region" description="Helical" evidence="6">
    <location>
        <begin position="564"/>
        <end position="585"/>
    </location>
</feature>
<feature type="transmembrane region" description="Helical" evidence="6">
    <location>
        <begin position="360"/>
        <end position="377"/>
    </location>
</feature>
<evidence type="ECO:0000313" key="9">
    <source>
        <dbReference type="EMBL" id="QIA09716.1"/>
    </source>
</evidence>
<dbReference type="EMBL" id="CP048409">
    <property type="protein sequence ID" value="QIA09716.1"/>
    <property type="molecule type" value="Genomic_DNA"/>
</dbReference>
<feature type="transmembrane region" description="Helical" evidence="6">
    <location>
        <begin position="96"/>
        <end position="117"/>
    </location>
</feature>
<feature type="transmembrane region" description="Helical" evidence="6">
    <location>
        <begin position="633"/>
        <end position="653"/>
    </location>
</feature>
<gene>
    <name evidence="9" type="primary">yidC</name>
    <name evidence="9" type="ORF">G0Q07_19285</name>
</gene>
<dbReference type="InterPro" id="IPR000917">
    <property type="entry name" value="Sulfatase_N"/>
</dbReference>
<evidence type="ECO:0000256" key="1">
    <source>
        <dbReference type="ARBA" id="ARBA00004141"/>
    </source>
</evidence>
<evidence type="ECO:0000256" key="6">
    <source>
        <dbReference type="SAM" id="Phobius"/>
    </source>
</evidence>
<feature type="transmembrane region" description="Helical" evidence="6">
    <location>
        <begin position="605"/>
        <end position="626"/>
    </location>
</feature>
<feature type="transmembrane region" description="Helical" evidence="6">
    <location>
        <begin position="174"/>
        <end position="192"/>
    </location>
</feature>
<dbReference type="PANTHER" id="PTHR12428:SF65">
    <property type="entry name" value="CYTOCHROME C OXIDASE ASSEMBLY PROTEIN COX18, MITOCHONDRIAL"/>
    <property type="match status" value="1"/>
</dbReference>
<feature type="transmembrane region" description="Helical" evidence="6">
    <location>
        <begin position="535"/>
        <end position="557"/>
    </location>
</feature>
<feature type="transmembrane region" description="Helical" evidence="6">
    <location>
        <begin position="260"/>
        <end position="278"/>
    </location>
</feature>
<feature type="transmembrane region" description="Helical" evidence="6">
    <location>
        <begin position="422"/>
        <end position="443"/>
    </location>
</feature>
<dbReference type="InterPro" id="IPR017850">
    <property type="entry name" value="Alkaline_phosphatase_core_sf"/>
</dbReference>
<dbReference type="GO" id="GO:0032977">
    <property type="term" value="F:membrane insertase activity"/>
    <property type="evidence" value="ECO:0007669"/>
    <property type="project" value="InterPro"/>
</dbReference>
<feature type="transmembrane region" description="Helical" evidence="6">
    <location>
        <begin position="26"/>
        <end position="48"/>
    </location>
</feature>
<sequence>MDKLLAPFIYLIRKIFEISYSLTDNYGVSILLLSFVISLLLLPIFIYIEKAKKRDDAIKRRMQPLVDEIKQVYTGQQRYYYLKTLNRQFGYSQFKALVPILSLLVQIPFFIAAYQYLDNLEAIQRVSFGPLADLSEPDHLFGIVNVLPIIMTVVNLLTAWFYTRNGNTSERKQMIVIAGVFLVLLFNLPSGLVLYWTMNNVFAFLRLFVTNREVFKGRYNFTFEIKTTLLSSYLFLVSVMFIAQINWAMEHGFASLPLRLFLGAFGCLILVSLAAPIWKNYRAKFIYVFNQNKRNYMHCLHASLPLSVFVNLILYTVFENNDFLNNTLLFIGACVLLIVLFQLLILPARTINKTLQHSHIPNHLPLVFFIAGIYFYVSHKYYPGEGYSHLLSASLITIVVSQLLYSIFVYNRKPAIKWVAYVIRFIILVLTTIQLLYVAQFVADTPLKLGLFGLRINILGDNTAEGIVKPGLIILGLMLLRTMSDFKISPKAKWVSDMILAALTVTFTTALIFFWHPLMVYASLPSEFDFNAVDIFTKNLHFVLMISGLLCAFFFIVPRSYKPFVLIVFLTTSILSFINSIVIPLDLGSLQIDKFSKAQNLAAPFSKYLLELGIILALGFLFTQILKKRYNNYLIWAIFSLHLLVAGQALFAVHQSKSDSGNDNMDLSQNKIMFSKSEENILFILADGIQGKFIEQMMRENNDLRESYTGFTWYSNSVSVSNYTHTSVPVIMSGTRFYADSLNADSKHDIRYKITDAADSFINKVHANGYSMTSTHMHYSRANYNAIENFIPEYGSKIDELALKNNFKLKTFEVWYNRLWENALLFSSPLFMKSALYNDAEWIIQTDEISQDLDKYNYLKLLVNLSDASSKEPSFIYLHNHSGHNPWYILNDDATFEVDVHPYDNNLWVMQEYARLFNWMREENVFDNTKIIVVSDHGISWGHHDGEISLPMPKNWDENVAKSLDLNLKKYWRLNALLMVKDFNAKTDFTEDNMLMTNADASYIAFNNDYIDSLKAMDQRTVTSFHVDWQGSFAKYKKHPIRNTYHIKDNIFDLNNWTRTK</sequence>
<organism evidence="9 10">
    <name type="scientific">Draconibacterium halophilum</name>
    <dbReference type="NCBI Taxonomy" id="2706887"/>
    <lineage>
        <taxon>Bacteria</taxon>
        <taxon>Pseudomonadati</taxon>
        <taxon>Bacteroidota</taxon>
        <taxon>Bacteroidia</taxon>
        <taxon>Marinilabiliales</taxon>
        <taxon>Prolixibacteraceae</taxon>
        <taxon>Draconibacterium</taxon>
    </lineage>
</organism>
<keyword evidence="10" id="KW-1185">Reference proteome</keyword>
<dbReference type="AlphaFoldDB" id="A0A6C0RI46"/>
<comment type="subcellular location">
    <subcellularLocation>
        <location evidence="1 5">Membrane</location>
        <topology evidence="1 5">Multi-pass membrane protein</topology>
    </subcellularLocation>
</comment>
<feature type="domain" description="Sulfatase N-terminal" evidence="7">
    <location>
        <begin position="680"/>
        <end position="943"/>
    </location>
</feature>
<accession>A0A6C0RI46</accession>
<dbReference type="Proteomes" id="UP000474630">
    <property type="component" value="Chromosome"/>
</dbReference>
<reference evidence="9 10" key="1">
    <citation type="submission" date="2020-02" db="EMBL/GenBank/DDBJ databases">
        <title>Genome sequencing for Draconibacterium sp. strain M1.</title>
        <authorList>
            <person name="Park S.-J."/>
        </authorList>
    </citation>
    <scope>NUCLEOTIDE SEQUENCE [LARGE SCALE GENOMIC DNA]</scope>
    <source>
        <strain evidence="9 10">M1</strain>
    </source>
</reference>
<keyword evidence="3 6" id="KW-1133">Transmembrane helix</keyword>
<dbReference type="InterPro" id="IPR001708">
    <property type="entry name" value="YidC/ALB3/OXA1/COX18"/>
</dbReference>